<evidence type="ECO:0000313" key="3">
    <source>
        <dbReference type="Proteomes" id="UP000550729"/>
    </source>
</evidence>
<evidence type="ECO:0000313" key="2">
    <source>
        <dbReference type="EMBL" id="NMO04544.1"/>
    </source>
</evidence>
<reference evidence="2 3" key="1">
    <citation type="submission" date="2020-04" db="EMBL/GenBank/DDBJ databases">
        <title>Gordonia sp. nov. TBRC 11910.</title>
        <authorList>
            <person name="Suriyachadkun C."/>
        </authorList>
    </citation>
    <scope>NUCLEOTIDE SEQUENCE [LARGE SCALE GENOMIC DNA]</scope>
    <source>
        <strain evidence="2 3">TBRC 11910</strain>
    </source>
</reference>
<accession>A0A848L0Y8</accession>
<name>A0A848L0Y8_9ACTN</name>
<dbReference type="Gene3D" id="3.30.420.40">
    <property type="match status" value="2"/>
</dbReference>
<comment type="caution">
    <text evidence="2">The sequence shown here is derived from an EMBL/GenBank/DDBJ whole genome shotgun (WGS) entry which is preliminary data.</text>
</comment>
<dbReference type="PANTHER" id="PTHR43190">
    <property type="entry name" value="N-ACETYL-D-GLUCOSAMINE KINASE"/>
    <property type="match status" value="1"/>
</dbReference>
<dbReference type="Pfam" id="PF01869">
    <property type="entry name" value="BcrAD_BadFG"/>
    <property type="match status" value="1"/>
</dbReference>
<proteinExistence type="predicted"/>
<dbReference type="AlphaFoldDB" id="A0A848L0Y8"/>
<evidence type="ECO:0000259" key="1">
    <source>
        <dbReference type="Pfam" id="PF01869"/>
    </source>
</evidence>
<sequence>MYFQLMAQRIAVDGGQSGTRMRIDGLGEVDAGPIYTDRPLVGQLRGYLSTALADLSGPAEYELAVGISGLTPANSRPDELLAACRELGIVRVALAHDSVSAYLGSNGWNFGAVVAAGTGIVGLGVSADTVGRVDGWGYLFGDAGSAYWIGRAGIAAALRAFDGRAAATTLEALTVQHFGPLPELYVAVQSDPDRVSKVAAFAVVVAAAADDGDLVATQIIDDAADELAHTVCTAARNVAPRWPAPPRISWTGKVITGNDALRARFVERVRASIPDADVAAPLGSPLDGVARLFDAPQGHPLGREIALAAHR</sequence>
<dbReference type="SUPFAM" id="SSF53067">
    <property type="entry name" value="Actin-like ATPase domain"/>
    <property type="match status" value="1"/>
</dbReference>
<organism evidence="2 3">
    <name type="scientific">Gordonia asplenii</name>
    <dbReference type="NCBI Taxonomy" id="2725283"/>
    <lineage>
        <taxon>Bacteria</taxon>
        <taxon>Bacillati</taxon>
        <taxon>Actinomycetota</taxon>
        <taxon>Actinomycetes</taxon>
        <taxon>Mycobacteriales</taxon>
        <taxon>Gordoniaceae</taxon>
        <taxon>Gordonia</taxon>
    </lineage>
</organism>
<dbReference type="EMBL" id="JABBNB010000037">
    <property type="protein sequence ID" value="NMO04544.1"/>
    <property type="molecule type" value="Genomic_DNA"/>
</dbReference>
<dbReference type="Proteomes" id="UP000550729">
    <property type="component" value="Unassembled WGS sequence"/>
</dbReference>
<dbReference type="InterPro" id="IPR002731">
    <property type="entry name" value="ATPase_BadF"/>
</dbReference>
<dbReference type="InterPro" id="IPR052519">
    <property type="entry name" value="Euk-type_GlcNAc_Kinase"/>
</dbReference>
<feature type="domain" description="ATPase BadF/BadG/BcrA/BcrD type" evidence="1">
    <location>
        <begin position="97"/>
        <end position="287"/>
    </location>
</feature>
<dbReference type="InterPro" id="IPR043129">
    <property type="entry name" value="ATPase_NBD"/>
</dbReference>
<keyword evidence="3" id="KW-1185">Reference proteome</keyword>
<dbReference type="PANTHER" id="PTHR43190:SF3">
    <property type="entry name" value="N-ACETYL-D-GLUCOSAMINE KINASE"/>
    <property type="match status" value="1"/>
</dbReference>
<gene>
    <name evidence="2" type="ORF">HH308_25315</name>
</gene>
<protein>
    <submittedName>
        <fullName evidence="2">ATPase</fullName>
    </submittedName>
</protein>